<feature type="chain" id="PRO_5038670130" description="Secreted protein" evidence="1">
    <location>
        <begin position="28"/>
        <end position="92"/>
    </location>
</feature>
<accession>A0A8G1ZPU9</accession>
<evidence type="ECO:0000313" key="2">
    <source>
        <dbReference type="EMBL" id="RZE21887.1"/>
    </source>
</evidence>
<dbReference type="AlphaFoldDB" id="A0A8G1ZPU9"/>
<evidence type="ECO:0008006" key="6">
    <source>
        <dbReference type="Google" id="ProtNLM"/>
    </source>
</evidence>
<evidence type="ECO:0000313" key="5">
    <source>
        <dbReference type="Proteomes" id="UP000292693"/>
    </source>
</evidence>
<sequence length="92" mass="9337">MRPLTRLAATCATTAALLLTGTATASATTTHPTTASTPAAPDRTPLTSLYRGVQGANLCLLAHCTTGTNDPARVTNTQGANLCLLAVCSIRP</sequence>
<organism evidence="2 5">
    <name type="scientific">Streptomyces albidoflavus</name>
    <dbReference type="NCBI Taxonomy" id="1886"/>
    <lineage>
        <taxon>Bacteria</taxon>
        <taxon>Bacillati</taxon>
        <taxon>Actinomycetota</taxon>
        <taxon>Actinomycetes</taxon>
        <taxon>Kitasatosporales</taxon>
        <taxon>Streptomycetaceae</taxon>
        <taxon>Streptomyces</taxon>
        <taxon>Streptomyces albidoflavus group</taxon>
    </lineage>
</organism>
<dbReference type="Proteomes" id="UP000292095">
    <property type="component" value="Unassembled WGS sequence"/>
</dbReference>
<dbReference type="EMBL" id="PKLK01000019">
    <property type="protein sequence ID" value="RZE38484.1"/>
    <property type="molecule type" value="Genomic_DNA"/>
</dbReference>
<gene>
    <name evidence="3" type="ORF">C0Q91_16670</name>
    <name evidence="2" type="ORF">C0Q92_16640</name>
</gene>
<name>A0A8G1ZPU9_9ACTN</name>
<proteinExistence type="predicted"/>
<keyword evidence="1" id="KW-0732">Signal</keyword>
<protein>
    <recommendedName>
        <fullName evidence="6">Secreted protein</fullName>
    </recommendedName>
</protein>
<dbReference type="EMBL" id="PKLL01000019">
    <property type="protein sequence ID" value="RZE21887.1"/>
    <property type="molecule type" value="Genomic_DNA"/>
</dbReference>
<feature type="signal peptide" evidence="1">
    <location>
        <begin position="1"/>
        <end position="27"/>
    </location>
</feature>
<evidence type="ECO:0000313" key="3">
    <source>
        <dbReference type="EMBL" id="RZE38484.1"/>
    </source>
</evidence>
<reference evidence="4 5" key="1">
    <citation type="submission" date="2017-12" db="EMBL/GenBank/DDBJ databases">
        <title>Population genomics insights into the ecological differentiation and adaptive evolution in streptomycetes.</title>
        <authorList>
            <person name="Li Y."/>
            <person name="Huang Y."/>
        </authorList>
    </citation>
    <scope>NUCLEOTIDE SEQUENCE [LARGE SCALE GENOMIC DNA]</scope>
    <source>
        <strain evidence="3 4">FXJ.2339</strain>
        <strain evidence="2 5">NBRC 100770</strain>
    </source>
</reference>
<evidence type="ECO:0000313" key="4">
    <source>
        <dbReference type="Proteomes" id="UP000292095"/>
    </source>
</evidence>
<comment type="caution">
    <text evidence="2">The sequence shown here is derived from an EMBL/GenBank/DDBJ whole genome shotgun (WGS) entry which is preliminary data.</text>
</comment>
<evidence type="ECO:0000256" key="1">
    <source>
        <dbReference type="SAM" id="SignalP"/>
    </source>
</evidence>
<dbReference type="RefSeq" id="WP_030307071.1">
    <property type="nucleotide sequence ID" value="NZ_CP108647.1"/>
</dbReference>
<dbReference type="Proteomes" id="UP000292693">
    <property type="component" value="Unassembled WGS sequence"/>
</dbReference>
<dbReference type="GeneID" id="97268902"/>